<protein>
    <recommendedName>
        <fullName evidence="3">SAM domain-containing protein</fullName>
    </recommendedName>
</protein>
<sequence length="476" mass="54718">MSSETSTPYTPASTSSSVAGNETLADEIKKYDTAKLIEYLQGQKNLELSETAIKILEKEELNGGDLFDLTEERLRSVGLGLGPAMRLVKFAKECKDKKLRSFSSYKTKKELKEVLRKYGIVSEDITRIPQFKPVTHPIDEDSPEFKLCIDDILRKIRNMGPVVDSNEAMRCEYISAILHTAVSLLEGLVITPQMNITGEENTGRVDYAIKKILDDLLEEIICITEGKQNQATVGICQNLLQCRNIIKKKRKVDEAFDPDYDYDYVYGIVSTGTDWYFILHSTEGIYCTSRTEYHISLTEDALENPTEIRKNVKRVLEVIVGLLKDRVLGSEEPATKKRRHNARARANICSDPKEAEKRAMRAKLPEKYQNEYIAPEDFEKMLRSDIDEMWNNFSEKGLIELEKLSKRSRNNRRKTFGKFTTNPTQYLPLCNLAKYDYIYDRTTGFITVKNIKQDRVVGVFDYHELCEYLRVQTIPK</sequence>
<organism evidence="1 2">
    <name type="scientific">Rhizophagus clarus</name>
    <dbReference type="NCBI Taxonomy" id="94130"/>
    <lineage>
        <taxon>Eukaryota</taxon>
        <taxon>Fungi</taxon>
        <taxon>Fungi incertae sedis</taxon>
        <taxon>Mucoromycota</taxon>
        <taxon>Glomeromycotina</taxon>
        <taxon>Glomeromycetes</taxon>
        <taxon>Glomerales</taxon>
        <taxon>Glomeraceae</taxon>
        <taxon>Rhizophagus</taxon>
    </lineage>
</organism>
<gene>
    <name evidence="1" type="ORF">RclHR1_29470001</name>
</gene>
<proteinExistence type="predicted"/>
<accession>A0A2Z6RGS6</accession>
<dbReference type="EMBL" id="BEXD01002165">
    <property type="protein sequence ID" value="GBB97234.1"/>
    <property type="molecule type" value="Genomic_DNA"/>
</dbReference>
<evidence type="ECO:0000313" key="1">
    <source>
        <dbReference type="EMBL" id="GBB97234.1"/>
    </source>
</evidence>
<dbReference type="Gene3D" id="1.10.150.50">
    <property type="entry name" value="Transcription Factor, Ets-1"/>
    <property type="match status" value="1"/>
</dbReference>
<evidence type="ECO:0000313" key="2">
    <source>
        <dbReference type="Proteomes" id="UP000247702"/>
    </source>
</evidence>
<dbReference type="Proteomes" id="UP000247702">
    <property type="component" value="Unassembled WGS sequence"/>
</dbReference>
<dbReference type="AlphaFoldDB" id="A0A2Z6RGS6"/>
<dbReference type="InterPro" id="IPR013761">
    <property type="entry name" value="SAM/pointed_sf"/>
</dbReference>
<reference evidence="1 2" key="1">
    <citation type="submission" date="2017-11" db="EMBL/GenBank/DDBJ databases">
        <title>The genome of Rhizophagus clarus HR1 reveals common genetic basis of auxotrophy among arbuscular mycorrhizal fungi.</title>
        <authorList>
            <person name="Kobayashi Y."/>
        </authorList>
    </citation>
    <scope>NUCLEOTIDE SEQUENCE [LARGE SCALE GENOMIC DNA]</scope>
    <source>
        <strain evidence="1 2">HR1</strain>
    </source>
</reference>
<evidence type="ECO:0008006" key="3">
    <source>
        <dbReference type="Google" id="ProtNLM"/>
    </source>
</evidence>
<keyword evidence="2" id="KW-1185">Reference proteome</keyword>
<comment type="caution">
    <text evidence="1">The sequence shown here is derived from an EMBL/GenBank/DDBJ whole genome shotgun (WGS) entry which is preliminary data.</text>
</comment>
<name>A0A2Z6RGS6_9GLOM</name>